<proteinExistence type="inferred from homology"/>
<evidence type="ECO:0000256" key="6">
    <source>
        <dbReference type="ARBA" id="ARBA00023239"/>
    </source>
</evidence>
<accession>A0A3Q1G8Z5</accession>
<sequence>MKFNRILYIITQDLMLSTSVQSLDFYIKILGMTLLQKFDFPSIYFSLFFLGYEDKKEIPTDVKEKTFWTFSRRATTEGRFGIQPESDESKSYHNGNSDPRALGHIGIAVSDIYEACKLFEEQGVTLVKKSDDSKINSLAFIQDLDDDWIEILSSNDMVSIIFHKRSSEVLPATLWTFFREFNGGKK</sequence>
<dbReference type="GO" id="GO:0046872">
    <property type="term" value="F:metal ion binding"/>
    <property type="evidence" value="ECO:0007669"/>
    <property type="project" value="UniProtKB-KW"/>
</dbReference>
<dbReference type="InterPro" id="IPR037523">
    <property type="entry name" value="VOC_core"/>
</dbReference>
<organism evidence="14 15">
    <name type="scientific">Acanthochromis polyacanthus</name>
    <name type="common">spiny chromis</name>
    <dbReference type="NCBI Taxonomy" id="80966"/>
    <lineage>
        <taxon>Eukaryota</taxon>
        <taxon>Metazoa</taxon>
        <taxon>Chordata</taxon>
        <taxon>Craniata</taxon>
        <taxon>Vertebrata</taxon>
        <taxon>Euteleostomi</taxon>
        <taxon>Actinopterygii</taxon>
        <taxon>Neopterygii</taxon>
        <taxon>Teleostei</taxon>
        <taxon>Neoteleostei</taxon>
        <taxon>Acanthomorphata</taxon>
        <taxon>Ovalentaria</taxon>
        <taxon>Pomacentridae</taxon>
        <taxon>Acanthochromis</taxon>
    </lineage>
</organism>
<evidence type="ECO:0000256" key="12">
    <source>
        <dbReference type="PIRSR" id="PIRSR604361-3"/>
    </source>
</evidence>
<dbReference type="Ensembl" id="ENSAPOT00000002259.1">
    <property type="protein sequence ID" value="ENSAPOP00000027016.1"/>
    <property type="gene ID" value="ENSAPOG00000011271.1"/>
</dbReference>
<dbReference type="STRING" id="80966.ENSAPOP00000027016"/>
<dbReference type="Proteomes" id="UP000257200">
    <property type="component" value="Unplaced"/>
</dbReference>
<dbReference type="InterPro" id="IPR029068">
    <property type="entry name" value="Glyas_Bleomycin-R_OHBP_Dase"/>
</dbReference>
<evidence type="ECO:0000256" key="8">
    <source>
        <dbReference type="ARBA" id="ARBA00030892"/>
    </source>
</evidence>
<reference evidence="14" key="1">
    <citation type="submission" date="2025-08" db="UniProtKB">
        <authorList>
            <consortium name="Ensembl"/>
        </authorList>
    </citation>
    <scope>IDENTIFICATION</scope>
</reference>
<evidence type="ECO:0000256" key="4">
    <source>
        <dbReference type="ARBA" id="ARBA00022723"/>
    </source>
</evidence>
<dbReference type="SUPFAM" id="SSF54593">
    <property type="entry name" value="Glyoxalase/Bleomycin resistance protein/Dihydroxybiphenyl dioxygenase"/>
    <property type="match status" value="1"/>
</dbReference>
<protein>
    <recommendedName>
        <fullName evidence="3">lactoylglutathione lyase</fullName>
        <ecNumber evidence="3">4.4.1.5</ecNumber>
    </recommendedName>
    <alternativeName>
        <fullName evidence="8">Aldoketomutase</fullName>
    </alternativeName>
    <alternativeName>
        <fullName evidence="7">Ketone-aldehyde mutase</fullName>
    </alternativeName>
    <alternativeName>
        <fullName evidence="9">Methylglyoxalase</fullName>
    </alternativeName>
    <alternativeName>
        <fullName evidence="10">S-D-lactoylglutathione methylglyoxal lyase</fullName>
    </alternativeName>
</protein>
<dbReference type="PROSITE" id="PS51819">
    <property type="entry name" value="VOC"/>
    <property type="match status" value="1"/>
</dbReference>
<dbReference type="GeneTree" id="ENSGT00390000009312"/>
<evidence type="ECO:0000256" key="11">
    <source>
        <dbReference type="PIRSR" id="PIRSR604361-1"/>
    </source>
</evidence>
<evidence type="ECO:0000256" key="3">
    <source>
        <dbReference type="ARBA" id="ARBA00012081"/>
    </source>
</evidence>
<dbReference type="Gene3D" id="3.10.180.10">
    <property type="entry name" value="2,3-Dihydroxybiphenyl 1,2-Dioxygenase, domain 1"/>
    <property type="match status" value="1"/>
</dbReference>
<dbReference type="PROSITE" id="PS00935">
    <property type="entry name" value="GLYOXALASE_I_2"/>
    <property type="match status" value="1"/>
</dbReference>
<dbReference type="PANTHER" id="PTHR10374:SF30">
    <property type="entry name" value="LACTOYLGLUTATHIONE LYASE"/>
    <property type="match status" value="1"/>
</dbReference>
<keyword evidence="5 12" id="KW-0862">Zinc</keyword>
<evidence type="ECO:0000256" key="9">
    <source>
        <dbReference type="ARBA" id="ARBA00032460"/>
    </source>
</evidence>
<dbReference type="NCBIfam" id="TIGR00068">
    <property type="entry name" value="glyox_I"/>
    <property type="match status" value="1"/>
</dbReference>
<dbReference type="GO" id="GO:0004462">
    <property type="term" value="F:lactoylglutathione lyase activity"/>
    <property type="evidence" value="ECO:0007669"/>
    <property type="project" value="UniProtKB-EC"/>
</dbReference>
<comment type="cofactor">
    <cofactor evidence="12">
        <name>Zn(2+)</name>
        <dbReference type="ChEBI" id="CHEBI:29105"/>
    </cofactor>
    <text evidence="12">Binds 1 zinc ion per subunit. In the homodimer, two zinc ions are bound between subunits.</text>
</comment>
<keyword evidence="15" id="KW-1185">Reference proteome</keyword>
<dbReference type="InterPro" id="IPR004360">
    <property type="entry name" value="Glyas_Fos-R_dOase_dom"/>
</dbReference>
<comment type="similarity">
    <text evidence="2">Belongs to the glyoxalase I family.</text>
</comment>
<feature type="binding site" evidence="12">
    <location>
        <position position="77"/>
    </location>
    <ligand>
        <name>Zn(2+)</name>
        <dbReference type="ChEBI" id="CHEBI:29105"/>
        <note>ligand shared between dimeric partners</note>
    </ligand>
</feature>
<dbReference type="AlphaFoldDB" id="A0A3Q1G8Z5"/>
<name>A0A3Q1G8Z5_9TELE</name>
<evidence type="ECO:0000313" key="15">
    <source>
        <dbReference type="Proteomes" id="UP000257200"/>
    </source>
</evidence>
<comment type="pathway">
    <text evidence="1">Secondary metabolite metabolism; methylglyoxal degradation; (R)-lactate from methylglyoxal: step 1/2.</text>
</comment>
<dbReference type="EC" id="4.4.1.5" evidence="3"/>
<dbReference type="InParanoid" id="A0A3Q1G8Z5"/>
<evidence type="ECO:0000256" key="7">
    <source>
        <dbReference type="ARBA" id="ARBA00030291"/>
    </source>
</evidence>
<feature type="domain" description="VOC" evidence="13">
    <location>
        <begin position="5"/>
        <end position="154"/>
    </location>
</feature>
<evidence type="ECO:0000313" key="14">
    <source>
        <dbReference type="Ensembl" id="ENSAPOP00000027016.1"/>
    </source>
</evidence>
<evidence type="ECO:0000256" key="5">
    <source>
        <dbReference type="ARBA" id="ARBA00022833"/>
    </source>
</evidence>
<evidence type="ECO:0000256" key="1">
    <source>
        <dbReference type="ARBA" id="ARBA00005008"/>
    </source>
</evidence>
<keyword evidence="6" id="KW-0456">Lyase</keyword>
<feature type="binding site" evidence="12">
    <location>
        <position position="150"/>
    </location>
    <ligand>
        <name>Zn(2+)</name>
        <dbReference type="ChEBI" id="CHEBI:29105"/>
        <note>ligand shared between dimeric partners</note>
    </ligand>
</feature>
<feature type="active site" description="Proton donor/acceptor" evidence="11">
    <location>
        <position position="150"/>
    </location>
</feature>
<evidence type="ECO:0000256" key="10">
    <source>
        <dbReference type="ARBA" id="ARBA00033298"/>
    </source>
</evidence>
<keyword evidence="4 12" id="KW-0479">Metal-binding</keyword>
<reference evidence="14" key="2">
    <citation type="submission" date="2025-09" db="UniProtKB">
        <authorList>
            <consortium name="Ensembl"/>
        </authorList>
    </citation>
    <scope>IDENTIFICATION</scope>
</reference>
<feature type="binding site" evidence="12">
    <location>
        <position position="104"/>
    </location>
    <ligand>
        <name>Zn(2+)</name>
        <dbReference type="ChEBI" id="CHEBI:29105"/>
        <note>ligand shared between dimeric partners</note>
    </ligand>
</feature>
<dbReference type="InterPro" id="IPR018146">
    <property type="entry name" value="Glyoxalase_1_CS"/>
</dbReference>
<dbReference type="InterPro" id="IPR004361">
    <property type="entry name" value="Glyoxalase_1"/>
</dbReference>
<dbReference type="CDD" id="cd07233">
    <property type="entry name" value="GlxI_Zn"/>
    <property type="match status" value="1"/>
</dbReference>
<evidence type="ECO:0000259" key="13">
    <source>
        <dbReference type="PROSITE" id="PS51819"/>
    </source>
</evidence>
<dbReference type="PANTHER" id="PTHR10374">
    <property type="entry name" value="LACTOYLGLUTATHIONE LYASE GLYOXALASE I"/>
    <property type="match status" value="1"/>
</dbReference>
<dbReference type="Pfam" id="PF00903">
    <property type="entry name" value="Glyoxalase"/>
    <property type="match status" value="1"/>
</dbReference>
<evidence type="ECO:0000256" key="2">
    <source>
        <dbReference type="ARBA" id="ARBA00010363"/>
    </source>
</evidence>